<dbReference type="GO" id="GO:0016491">
    <property type="term" value="F:oxidoreductase activity"/>
    <property type="evidence" value="ECO:0007669"/>
    <property type="project" value="UniProtKB-KW"/>
</dbReference>
<sequence length="246" mass="26120">MARIFITGSAGGLGLNAARALMQQGHEVVLHARDESRFADGGEVRDQALGTVVGDLAGIAGTVRVAEQADRYGPFDAVIHNAGVYSGSQIFAVNTVAPYILTALMTRPRGVVYISSGMHRSGTPDLQGIDWTNAAGRPAAYSDSKLYVTTLSAAVATRWPDVESNAVDPGWVPTRMGGSSAPDDLELGHVTQVWLATREAADSRVSGGYWFHQQRRQPHPAVNDAAFQAALLQALERHTGFALGPN</sequence>
<dbReference type="EMBL" id="CP159279">
    <property type="protein sequence ID" value="XCH13140.1"/>
    <property type="molecule type" value="Genomic_DNA"/>
</dbReference>
<dbReference type="Gene3D" id="3.40.50.720">
    <property type="entry name" value="NAD(P)-binding Rossmann-like Domain"/>
    <property type="match status" value="1"/>
</dbReference>
<dbReference type="PANTHER" id="PTHR24320">
    <property type="entry name" value="RETINOL DEHYDROGENASE"/>
    <property type="match status" value="1"/>
</dbReference>
<dbReference type="Pfam" id="PF00106">
    <property type="entry name" value="adh_short"/>
    <property type="match status" value="1"/>
</dbReference>
<organism evidence="3">
    <name type="scientific">Arthrobacter sp. K5</name>
    <dbReference type="NCBI Taxonomy" id="2839623"/>
    <lineage>
        <taxon>Bacteria</taxon>
        <taxon>Bacillati</taxon>
        <taxon>Actinomycetota</taxon>
        <taxon>Actinomycetes</taxon>
        <taxon>Micrococcales</taxon>
        <taxon>Micrococcaceae</taxon>
        <taxon>Arthrobacter</taxon>
    </lineage>
</organism>
<dbReference type="SUPFAM" id="SSF51735">
    <property type="entry name" value="NAD(P)-binding Rossmann-fold domains"/>
    <property type="match status" value="1"/>
</dbReference>
<dbReference type="PANTHER" id="PTHR24320:SF274">
    <property type="entry name" value="CHAIN DEHYDROGENASE, PUTATIVE (AFU_ORTHOLOGUE AFUA_4G00440)-RELATED"/>
    <property type="match status" value="1"/>
</dbReference>
<dbReference type="InterPro" id="IPR002347">
    <property type="entry name" value="SDR_fam"/>
</dbReference>
<evidence type="ECO:0000256" key="2">
    <source>
        <dbReference type="ARBA" id="ARBA00023002"/>
    </source>
</evidence>
<proteinExistence type="inferred from homology"/>
<dbReference type="AlphaFoldDB" id="A0AAU8EUL9"/>
<dbReference type="InterPro" id="IPR036291">
    <property type="entry name" value="NAD(P)-bd_dom_sf"/>
</dbReference>
<comment type="similarity">
    <text evidence="1">Belongs to the short-chain dehydrogenases/reductases (SDR) family.</text>
</comment>
<gene>
    <name evidence="3" type="ORF">ABRP34_09235</name>
</gene>
<evidence type="ECO:0000313" key="3">
    <source>
        <dbReference type="EMBL" id="XCH13140.1"/>
    </source>
</evidence>
<keyword evidence="2" id="KW-0560">Oxidoreductase</keyword>
<reference evidence="3" key="1">
    <citation type="submission" date="2024-06" db="EMBL/GenBank/DDBJ databases">
        <title>Biodegradation of dimethachlon by Arthrobacter sp. K5: mechanistic insights and ecological implications.</title>
        <authorList>
            <person name="Hu S."/>
            <person name="Lu P."/>
        </authorList>
    </citation>
    <scope>NUCLEOTIDE SEQUENCE</scope>
    <source>
        <strain evidence="3">K5</strain>
    </source>
</reference>
<evidence type="ECO:0000256" key="1">
    <source>
        <dbReference type="ARBA" id="ARBA00006484"/>
    </source>
</evidence>
<protein>
    <submittedName>
        <fullName evidence="3">SDR family NAD(P)-dependent oxidoreductase</fullName>
    </submittedName>
</protein>
<name>A0AAU8EUL9_9MICC</name>
<dbReference type="PRINTS" id="PR00081">
    <property type="entry name" value="GDHRDH"/>
</dbReference>
<dbReference type="RefSeq" id="WP_353713000.1">
    <property type="nucleotide sequence ID" value="NZ_CP159279.1"/>
</dbReference>
<accession>A0AAU8EUL9</accession>